<dbReference type="KEGG" id="ahat:ADCFC_17220"/>
<keyword evidence="2" id="KW-1185">Reference proteome</keyword>
<dbReference type="Proteomes" id="UP000501727">
    <property type="component" value="Chromosome"/>
</dbReference>
<gene>
    <name evidence="1" type="ORF">ADCFC_16000</name>
</gene>
<reference evidence="2" key="2">
    <citation type="submission" date="2020-03" db="EMBL/GenBank/DDBJ databases">
        <title>Complete Genome Sequence of Adlercreutzia sp. strain 8CFCBH1 Producing Equol, Isolated from Healthy Japanese Feces.</title>
        <authorList>
            <person name="Ogata Y."/>
            <person name="Sakamoto M."/>
            <person name="Ohkuma M."/>
            <person name="Hattori M."/>
            <person name="Suda W."/>
        </authorList>
    </citation>
    <scope>NUCLEOTIDE SEQUENCE [LARGE SCALE GENOMIC DNA]</scope>
    <source>
        <strain evidence="2">8CFCBH1</strain>
    </source>
</reference>
<evidence type="ECO:0000313" key="2">
    <source>
        <dbReference type="Proteomes" id="UP000501727"/>
    </source>
</evidence>
<dbReference type="AlphaFoldDB" id="A0A6F8SM14"/>
<evidence type="ECO:0000313" key="1">
    <source>
        <dbReference type="EMBL" id="BCA89103.1"/>
    </source>
</evidence>
<accession>A0A6F8SM14</accession>
<dbReference type="EMBL" id="AP022829">
    <property type="protein sequence ID" value="BCA89103.1"/>
    <property type="molecule type" value="Genomic_DNA"/>
</dbReference>
<sequence length="320" mass="36684">MDSCTSYKANESDDWIVKLVAEGRYFGSKYGPVMRKWILLSGALTSVDQLFDVYLWNYRQLTHGILMFDSGIVDGTTDNGTGMDDRITVNAYAMNYVSNGVNLVEFLEAFCNAAKKDGYAEAQVFIDDLRREYDGNFNYALAHTLRNHAQHGQLIVSLCPDDNDRQHAGFDLYQLRNPIFFTNKELFEKRIDIYQKIIESVCSGSVKLSFYCEVTAIHESICQLTSNFIDAVSRYYEDCSGEIEETYKLLPEYVIRDGGGGVFSIFIDDQTDDSEAHLLIGDPKEMLDSFQTLRKRVLEELQLATQEYEEMRKHLKPLNR</sequence>
<protein>
    <submittedName>
        <fullName evidence="1">Uncharacterized protein</fullName>
    </submittedName>
</protein>
<organism evidence="1 2">
    <name type="scientific">Adlercreutzia hattorii</name>
    <dbReference type="NCBI Taxonomy" id="2707299"/>
    <lineage>
        <taxon>Bacteria</taxon>
        <taxon>Bacillati</taxon>
        <taxon>Actinomycetota</taxon>
        <taxon>Coriobacteriia</taxon>
        <taxon>Eggerthellales</taxon>
        <taxon>Eggerthellaceae</taxon>
        <taxon>Adlercreutzia</taxon>
    </lineage>
</organism>
<proteinExistence type="predicted"/>
<reference evidence="2" key="1">
    <citation type="journal article" date="2020" name="Microbiol. Resour. Announc.">
        <title>Complete Genome Sequence of Adlercreutzia sp. Strain 8CFCBH1, a Potent Producer of Equol, Isolated from Healthy Japanese Feces.</title>
        <authorList>
            <person name="Ogata Y."/>
            <person name="Sakamoto M."/>
            <person name="Ohkuma M."/>
            <person name="Hattori M."/>
            <person name="Suda W."/>
        </authorList>
    </citation>
    <scope>NUCLEOTIDE SEQUENCE [LARGE SCALE GENOMIC DNA]</scope>
    <source>
        <strain evidence="2">8CFCBH1</strain>
    </source>
</reference>
<name>A0A6F8SM14_9ACTN</name>
<dbReference type="RefSeq" id="WP_173113754.1">
    <property type="nucleotide sequence ID" value="NZ_AP022829.1"/>
</dbReference>